<feature type="region of interest" description="Disordered" evidence="1">
    <location>
        <begin position="54"/>
        <end position="102"/>
    </location>
</feature>
<protein>
    <submittedName>
        <fullName evidence="2">Uncharacterized protein</fullName>
    </submittedName>
</protein>
<proteinExistence type="predicted"/>
<reference evidence="2" key="1">
    <citation type="submission" date="2021-01" db="EMBL/GenBank/DDBJ databases">
        <authorList>
            <person name="Kaushik A."/>
        </authorList>
    </citation>
    <scope>NUCLEOTIDE SEQUENCE</scope>
    <source>
        <strain evidence="2">AG4-RS23</strain>
    </source>
</reference>
<feature type="compositionally biased region" description="Polar residues" evidence="1">
    <location>
        <begin position="672"/>
        <end position="681"/>
    </location>
</feature>
<feature type="region of interest" description="Disordered" evidence="1">
    <location>
        <begin position="537"/>
        <end position="994"/>
    </location>
</feature>
<dbReference type="Proteomes" id="UP000663861">
    <property type="component" value="Unassembled WGS sequence"/>
</dbReference>
<feature type="compositionally biased region" description="Basic residues" evidence="1">
    <location>
        <begin position="782"/>
        <end position="803"/>
    </location>
</feature>
<dbReference type="EMBL" id="CAJMWY010000579">
    <property type="protein sequence ID" value="CAE6439868.1"/>
    <property type="molecule type" value="Genomic_DNA"/>
</dbReference>
<evidence type="ECO:0000313" key="3">
    <source>
        <dbReference type="Proteomes" id="UP000663861"/>
    </source>
</evidence>
<dbReference type="AlphaFoldDB" id="A0A8H2Y2R3"/>
<feature type="compositionally biased region" description="Polar residues" evidence="1">
    <location>
        <begin position="212"/>
        <end position="231"/>
    </location>
</feature>
<evidence type="ECO:0000256" key="1">
    <source>
        <dbReference type="SAM" id="MobiDB-lite"/>
    </source>
</evidence>
<feature type="compositionally biased region" description="Low complexity" evidence="1">
    <location>
        <begin position="232"/>
        <end position="241"/>
    </location>
</feature>
<feature type="compositionally biased region" description="Low complexity" evidence="1">
    <location>
        <begin position="537"/>
        <end position="547"/>
    </location>
</feature>
<feature type="compositionally biased region" description="Acidic residues" evidence="1">
    <location>
        <begin position="902"/>
        <end position="930"/>
    </location>
</feature>
<feature type="region of interest" description="Disordered" evidence="1">
    <location>
        <begin position="206"/>
        <end position="247"/>
    </location>
</feature>
<name>A0A8H2Y2R3_9AGAM</name>
<comment type="caution">
    <text evidence="2">The sequence shown here is derived from an EMBL/GenBank/DDBJ whole genome shotgun (WGS) entry which is preliminary data.</text>
</comment>
<accession>A0A8H2Y2R3</accession>
<feature type="compositionally biased region" description="Polar residues" evidence="1">
    <location>
        <begin position="611"/>
        <end position="635"/>
    </location>
</feature>
<feature type="compositionally biased region" description="Basic residues" evidence="1">
    <location>
        <begin position="720"/>
        <end position="731"/>
    </location>
</feature>
<organism evidence="2 3">
    <name type="scientific">Rhizoctonia solani</name>
    <dbReference type="NCBI Taxonomy" id="456999"/>
    <lineage>
        <taxon>Eukaryota</taxon>
        <taxon>Fungi</taxon>
        <taxon>Dikarya</taxon>
        <taxon>Basidiomycota</taxon>
        <taxon>Agaricomycotina</taxon>
        <taxon>Agaricomycetes</taxon>
        <taxon>Cantharellales</taxon>
        <taxon>Ceratobasidiaceae</taxon>
        <taxon>Rhizoctonia</taxon>
    </lineage>
</organism>
<sequence length="994" mass="106446">MSAAPPVSSPFAQLPARGEHLAVHTKMDAIHPNQSLPSTGESIDEVQLNLDAQTDELSMDGDRVQVDELEEDTNEDLQHPFGPDSPLNGEHVNGEPGPAETSQLAGQVHEQNVATAVGLEQMASMEEPTEELPQTEIEIGSILSKTDAILPAEALGTTAAIDSGDYVSLEEQDNLEISEGEDFGFPVPLTEQEISVITQSFAPDAGEMMANPSEQQPSEQDSNQPEIQITDSESVVVPEPVVESHQEIDAPPLRRMDDDTIPVTTHSKDSIIEILQDAPSTTVDEVIQLATAEEQAPQENEPAASTEIVPEQVDMEVDIQDVIQPEELAASAPVMVDLEHIEVLEPTEVEGDTVMEQLQVVIEQDGEPTTDATAEDSGDHQPNQSVQEGPIPTVLDESAASDPALDNPVTTSGDAAGPIVTVVEESTTITEHTSVGQTEQSGPSTVDPAPVAIMGTTATSIVATLISDDPVVPDLVIPTADPGEMETDHVERAAKVQREQDATIQTTEDETQATLVESVATANDTVVTDDATLVESVATANDTVVTDDVPDPTAPKDSDSPLRHATSQSESQSQSQSQSHPDLVVPPPAGPIDSPITQDREGEIPEESSESTKAQYQVSTDQPETSGTGPSNRQTPEWEGFAALDGDHAPDSPEPEPSSEPSEYPDVVTAESPVNPTSASTDKAKEPSNSPTAPAPRPKKKKPKLIMEVVIPIARDKPKVVQKTKTVKKRQPGQPPNATKSTKTPAPSTPKLPAASSSSPTRRSSSEGTPSPVKSETSKSAPRMKKPVAKRPRLSSSHKRAKKAVASGSSTGTRSVHVAHAAKLEVVIPRKPRPSVLKGVGSTPSGNNVKFASVSPATRKRKAESEPDEDEDEEETDADADGETDDDYEDVEEEPNVKVEVVIDEDEDEEETDADADGETDDDYEDVEEEPNVKVEVVIPPRKRQKKTKAFTKGRISPIKRPRRSTEARKTPAKTPEILSKSPRSAHKRRRLRR</sequence>
<feature type="compositionally biased region" description="Basic residues" evidence="1">
    <location>
        <begin position="941"/>
        <end position="963"/>
    </location>
</feature>
<feature type="region of interest" description="Disordered" evidence="1">
    <location>
        <begin position="396"/>
        <end position="415"/>
    </location>
</feature>
<feature type="compositionally biased region" description="Low complexity" evidence="1">
    <location>
        <begin position="738"/>
        <end position="772"/>
    </location>
</feature>
<evidence type="ECO:0000313" key="2">
    <source>
        <dbReference type="EMBL" id="CAE6439868.1"/>
    </source>
</evidence>
<feature type="compositionally biased region" description="Acidic residues" evidence="1">
    <location>
        <begin position="866"/>
        <end position="894"/>
    </location>
</feature>
<feature type="compositionally biased region" description="Low complexity" evidence="1">
    <location>
        <begin position="567"/>
        <end position="579"/>
    </location>
</feature>
<feature type="region of interest" description="Disordered" evidence="1">
    <location>
        <begin position="367"/>
        <end position="390"/>
    </location>
</feature>
<feature type="compositionally biased region" description="Acidic residues" evidence="1">
    <location>
        <begin position="367"/>
        <end position="376"/>
    </location>
</feature>
<gene>
    <name evidence="2" type="ORF">RDB_LOCUS38366</name>
</gene>
<feature type="compositionally biased region" description="Basic residues" evidence="1">
    <location>
        <begin position="984"/>
        <end position="994"/>
    </location>
</feature>